<dbReference type="GO" id="GO:0070072">
    <property type="term" value="P:vacuolar proton-transporting V-type ATPase complex assembly"/>
    <property type="evidence" value="ECO:0007669"/>
    <property type="project" value="UniProtKB-UniRule"/>
</dbReference>
<dbReference type="Proteomes" id="UP000799437">
    <property type="component" value="Unassembled WGS sequence"/>
</dbReference>
<organism evidence="7 8">
    <name type="scientific">Pseudovirgaria hyperparasitica</name>
    <dbReference type="NCBI Taxonomy" id="470096"/>
    <lineage>
        <taxon>Eukaryota</taxon>
        <taxon>Fungi</taxon>
        <taxon>Dikarya</taxon>
        <taxon>Ascomycota</taxon>
        <taxon>Pezizomycotina</taxon>
        <taxon>Dothideomycetes</taxon>
        <taxon>Dothideomycetes incertae sedis</taxon>
        <taxon>Acrospermales</taxon>
        <taxon>Acrospermaceae</taxon>
        <taxon>Pseudovirgaria</taxon>
    </lineage>
</organism>
<keyword evidence="8" id="KW-1185">Reference proteome</keyword>
<feature type="short sequence motif" description="Prevents secretion from ER" evidence="6">
    <location>
        <begin position="110"/>
        <end position="113"/>
    </location>
</feature>
<keyword evidence="4 6" id="KW-0472">Membrane</keyword>
<dbReference type="PANTHER" id="PTHR31792:SF3">
    <property type="entry name" value="VACUOLAR ATPASE ASSEMBLY INTEGRAL MEMBRANE PROTEIN VMA21"/>
    <property type="match status" value="1"/>
</dbReference>
<evidence type="ECO:0000256" key="6">
    <source>
        <dbReference type="HAMAP-Rule" id="MF_03058"/>
    </source>
</evidence>
<feature type="transmembrane region" description="Helical" evidence="6">
    <location>
        <begin position="74"/>
        <end position="93"/>
    </location>
</feature>
<accession>A0A6A6VUF0</accession>
<evidence type="ECO:0000313" key="7">
    <source>
        <dbReference type="EMBL" id="KAF2754202.1"/>
    </source>
</evidence>
<sequence>MASRRILSTEKGVLDVDQNGNAASTPSNEKSDISPAVPASVIYKLLAATLAMVILPLGTYFATVNTIFKGNATFAGATAAVMANVVLIGYIIAAVKEDESERVDADKKSKKSE</sequence>
<protein>
    <submittedName>
        <fullName evidence="7">Uncharacterized protein</fullName>
    </submittedName>
</protein>
<evidence type="ECO:0000256" key="2">
    <source>
        <dbReference type="ARBA" id="ARBA00022824"/>
    </source>
</evidence>
<name>A0A6A6VUF0_9PEZI</name>
<evidence type="ECO:0000256" key="4">
    <source>
        <dbReference type="ARBA" id="ARBA00023136"/>
    </source>
</evidence>
<dbReference type="HAMAP" id="MF_03058">
    <property type="entry name" value="VMA21"/>
    <property type="match status" value="1"/>
</dbReference>
<dbReference type="GO" id="GO:0005789">
    <property type="term" value="C:endoplasmic reticulum membrane"/>
    <property type="evidence" value="ECO:0007669"/>
    <property type="project" value="UniProtKB-SubCell"/>
</dbReference>
<keyword evidence="5 6" id="KW-0968">Cytoplasmic vesicle</keyword>
<dbReference type="InterPro" id="IPR019013">
    <property type="entry name" value="Vma21"/>
</dbReference>
<comment type="function">
    <text evidence="6">Required for the assembly of the V0 complex of the vacuolar ATPase (V-ATPase) in the endoplasmic reticulum.</text>
</comment>
<evidence type="ECO:0000256" key="5">
    <source>
        <dbReference type="ARBA" id="ARBA00023329"/>
    </source>
</evidence>
<dbReference type="GO" id="GO:0012507">
    <property type="term" value="C:ER to Golgi transport vesicle membrane"/>
    <property type="evidence" value="ECO:0007669"/>
    <property type="project" value="UniProtKB-SubCell"/>
</dbReference>
<gene>
    <name evidence="7" type="ORF">EJ05DRAFT_514214</name>
</gene>
<keyword evidence="1 6" id="KW-0812">Transmembrane</keyword>
<keyword evidence="2 6" id="KW-0256">Endoplasmic reticulum</keyword>
<dbReference type="AlphaFoldDB" id="A0A6A6VUF0"/>
<dbReference type="GO" id="GO:0033116">
    <property type="term" value="C:endoplasmic reticulum-Golgi intermediate compartment membrane"/>
    <property type="evidence" value="ECO:0007669"/>
    <property type="project" value="UniProtKB-SubCell"/>
</dbReference>
<dbReference type="EMBL" id="ML996581">
    <property type="protein sequence ID" value="KAF2754202.1"/>
    <property type="molecule type" value="Genomic_DNA"/>
</dbReference>
<evidence type="ECO:0000313" key="8">
    <source>
        <dbReference type="Proteomes" id="UP000799437"/>
    </source>
</evidence>
<proteinExistence type="inferred from homology"/>
<dbReference type="Pfam" id="PF09446">
    <property type="entry name" value="VMA21"/>
    <property type="match status" value="1"/>
</dbReference>
<dbReference type="GeneID" id="54489559"/>
<evidence type="ECO:0000256" key="3">
    <source>
        <dbReference type="ARBA" id="ARBA00022989"/>
    </source>
</evidence>
<feature type="transmembrane region" description="Helical" evidence="6">
    <location>
        <begin position="41"/>
        <end position="62"/>
    </location>
</feature>
<dbReference type="PANTHER" id="PTHR31792">
    <property type="entry name" value="VACUOLAR ATPASE ASSEMBLY INTEGRAL MEMBRANE PROTEIN VMA21"/>
    <property type="match status" value="1"/>
</dbReference>
<dbReference type="RefSeq" id="XP_033596653.1">
    <property type="nucleotide sequence ID" value="XM_033748505.1"/>
</dbReference>
<comment type="subcellular location">
    <subcellularLocation>
        <location evidence="6">Endoplasmic reticulum membrane</location>
        <topology evidence="6">Multi-pass membrane protein</topology>
    </subcellularLocation>
    <subcellularLocation>
        <location evidence="6">Endoplasmic reticulum-Golgi intermediate compartment membrane</location>
        <topology evidence="6">Multi-pass membrane protein</topology>
    </subcellularLocation>
    <subcellularLocation>
        <location evidence="6">Cytoplasmic vesicle</location>
        <location evidence="6">COPII-coated vesicle membrane</location>
        <topology evidence="6">Multi-pass membrane protein</topology>
    </subcellularLocation>
</comment>
<dbReference type="OrthoDB" id="160405at2759"/>
<evidence type="ECO:0000256" key="1">
    <source>
        <dbReference type="ARBA" id="ARBA00022692"/>
    </source>
</evidence>
<comment type="similarity">
    <text evidence="6">Belongs to the VMA21 family.</text>
</comment>
<keyword evidence="3 6" id="KW-1133">Transmembrane helix</keyword>
<reference evidence="7" key="1">
    <citation type="journal article" date="2020" name="Stud. Mycol.">
        <title>101 Dothideomycetes genomes: a test case for predicting lifestyles and emergence of pathogens.</title>
        <authorList>
            <person name="Haridas S."/>
            <person name="Albert R."/>
            <person name="Binder M."/>
            <person name="Bloem J."/>
            <person name="Labutti K."/>
            <person name="Salamov A."/>
            <person name="Andreopoulos B."/>
            <person name="Baker S."/>
            <person name="Barry K."/>
            <person name="Bills G."/>
            <person name="Bluhm B."/>
            <person name="Cannon C."/>
            <person name="Castanera R."/>
            <person name="Culley D."/>
            <person name="Daum C."/>
            <person name="Ezra D."/>
            <person name="Gonzalez J."/>
            <person name="Henrissat B."/>
            <person name="Kuo A."/>
            <person name="Liang C."/>
            <person name="Lipzen A."/>
            <person name="Lutzoni F."/>
            <person name="Magnuson J."/>
            <person name="Mondo S."/>
            <person name="Nolan M."/>
            <person name="Ohm R."/>
            <person name="Pangilinan J."/>
            <person name="Park H.-J."/>
            <person name="Ramirez L."/>
            <person name="Alfaro M."/>
            <person name="Sun H."/>
            <person name="Tritt A."/>
            <person name="Yoshinaga Y."/>
            <person name="Zwiers L.-H."/>
            <person name="Turgeon B."/>
            <person name="Goodwin S."/>
            <person name="Spatafora J."/>
            <person name="Crous P."/>
            <person name="Grigoriev I."/>
        </authorList>
    </citation>
    <scope>NUCLEOTIDE SEQUENCE</scope>
    <source>
        <strain evidence="7">CBS 121739</strain>
    </source>
</reference>